<dbReference type="Pfam" id="PF00550">
    <property type="entry name" value="PP-binding"/>
    <property type="match status" value="4"/>
</dbReference>
<dbReference type="GO" id="GO:0031177">
    <property type="term" value="F:phosphopantetheine binding"/>
    <property type="evidence" value="ECO:0007669"/>
    <property type="project" value="InterPro"/>
</dbReference>
<evidence type="ECO:0000313" key="7">
    <source>
        <dbReference type="Proteomes" id="UP000094313"/>
    </source>
</evidence>
<keyword evidence="4" id="KW-0677">Repeat</keyword>
<dbReference type="GO" id="GO:0003824">
    <property type="term" value="F:catalytic activity"/>
    <property type="evidence" value="ECO:0007669"/>
    <property type="project" value="InterPro"/>
</dbReference>
<feature type="domain" description="Carrier" evidence="5">
    <location>
        <begin position="4574"/>
        <end position="4651"/>
    </location>
</feature>
<dbReference type="InterPro" id="IPR009081">
    <property type="entry name" value="PP-bd_ACP"/>
</dbReference>
<dbReference type="Gene3D" id="1.10.1200.10">
    <property type="entry name" value="ACP-like"/>
    <property type="match status" value="4"/>
</dbReference>
<dbReference type="NCBIfam" id="TIGR01720">
    <property type="entry name" value="NRPS-para261"/>
    <property type="match status" value="1"/>
</dbReference>
<gene>
    <name evidence="6" type="ORF">BFS30_25190</name>
</gene>
<sequence>MSKKIDKSNVSEIVELNLVQQGMLFHFLKETDQSLYNVQITLQLEGDFEESMLLESLKVLQANNEILRSVFRWEEVRKPIQLILRECPFIFNFHDLSAAGMEQKEEFIQAYLKEDQQTRFDLTELPVRFHLIRTGSSSQLFTITHHHILYDGWSTGILLKEIFENFFSVKNERLPVLLQKPSYLAMQKASFLKSGGDAGSGYWKQYLDGYSPKSLFNNTSYVVNAGALEMNKVTAVYAAQKLRSFAASYRVTPATVVYAAFGILLRKYLNCNDVVIGTVVSCRAMDLQDADRVMGNFINTLPLRINEQENKTIGEVIENINVSLVRRNEFIQYAYSEIKEIAGLTPAEELFDAVVVIENYPIDTKALKINDQLDIRLHSVSEKTEIPLLLNVFFKEEVEFEFIFQPNIPAYFDQVSFSRHLIEILDDMMLHPDRHLKSINLLSPEENKQLISDFNQTGSPYPEIENVITLFQEQVKLDPNRKAVQFNDFVLNYAQLDELSSQFAHYLKVVKKVKKGDLIGILLEREAYLIPAIYGVIKAGCAYVPIDPGFPAERLASIVEDSGMQTLISRSHHIPAGILNIGNLVNLDLDLDEIKGQGQFCEVLSGADLVYVIYTSGSTGKPKGVMISHDSLTSRLWWMQKQYPLSGEDVMLLKTPIIFDISIWEIFCWSFTGASLIVLPHGGEKDPPLMVEFIRKFGITTLHFVPSLLGMFLNTLNEGFDFSQFSGLKIVFACGEALLPLQVQSFRNSIHKYCGTRLINLYGPAEATLDASYYECRFNADENNMIPIGKPLDNVNLYILDIWGYPVPVGVTAELCIGGIGLALGYLNNKSLSAEKFIDQPAVITERIYKTGDLARWMPDGNIEFLGRVDNQIKLRGFRIELGEIESQLLSLSGIKEAVVLKRQQNEEDYLVAYYIPSGTAAIPDLHQFLLDRLPQYMVPHYFIMMEEFPLLVSGKLDRKSLPDPVIEAGADYVAASTETESRLVSIWSGVLRLDISQISINRSFFELGGHSLRAMAMVNEINRTLNIRVSLNDVFKYPTVQTLAGFINGSDAVHFQPIIAAVSADFYPLSPAQQRLYFLNEFNPDSSAYNGSLVTEIKGPLNIHRLKQAFQKLLDRHEILRTYFTTVDGVPVQKIVEDYVFELEMLKSEGRKQEEIIRQFVRPFDLGKLPLFRIALIEMMEEEHLLIFDIHHIISDGLSQEILIKDFTSLYNGYPLNELMLQYKDFAMWQNDTLQQERISSQRKFWNQLFDQIPDVLELPIDFPRSSFVDAKAGKCNFNINENLVQQLQVISDKHGLTMYMLMLSVYNLLLSKLCNAEDIVVGTPVSGRDYPGLENIPGMFVNTIPLRNLASGEMRFDEFILSVKKRAAEAFSNQSFPYNLLVEDLRLERDNSHNPLFDTLFTYQDFKEERLSIPDLDIYSYDAGHQFTQFDLILSVTLKNGELSCFFEYSADLFRQDTIERFVTYFHNILESVVHDDQVLLSRIAFLPLPERQLLTEHFNNTKVQLPAEDGIISVFKKCVREYPERTALIHDQEKITYRQLEERVNAVSLLLQEKVEGKTEQRVALLFQPSTDMSVAILAVLNCGCTFVPLSPEAPLERNAYIIADSEAVVLLTNEAMNGEKDFSEWPLNADQIIFVGDAVASEIIMTECKVSDDRLIYIIYTSGTTGEPKGVGVNYGNVMNFAVWNRDSHCLTPSDVTLQLVPYHFDGFGANFYSVFISGGAMVSIPVGQKYNSDYIVDVIQKNKVTNFAVLPSFYGEILTALKLRADQSTDLRFVTLGGEAATDDILSRSAELLAATVIENQYGPTETTIAATCNNNLLNTDNRIIGKPIFNTQIWILNRHDEMVPIGVKGDLCISGAGVTNGYLNAEQLTAEKFRRHPFLSGQKFYRTGDLARWLPDGNIEIFGRIDDQVKIRGFRVELAEIEVQLVKHPEITAATVVAIQKDNQTKLAAYYVSQVPLADVELRDFLAHKLPDYMVPAHFCLLGNLPYTSLGKIDRKALPLPIVQANDQYLAAETENEQLLAGIWAKTLSLEKVGVNDNFFAIGGDSIKSIQVCSQVHAAGFELSVKDIFTWQSIAKLALQLKKRNRIADQSAIIGETALSPIQHWFMTGVIRNKNHFNQSVLLSFKDSVSLSEIRTIFSKLLEHHDVLRSKFVRENDKYVQKISSFSSELSVHELFIEDQPGSDELILSMGNRAQSDFDITAGGLVKLILFQVGQESRLMVIIHHLVIDLVSWRILFEDIQTLLQQVKSEAELLLPLKTDPYHLWVGAVHESIDSNPYLNAISYWSQLPLKGNPLPKDHGLGTNTIGKAKEVSFKLSVGETDRLLGEANLAFGTRTEDLLLAAMLLAYKEQFAVQEILVDLERHGRDPVGQLNISRTIGWFTAVYPILLNSAHDSLKTLLIQVKEALRTVPEYSQAYLLSRFPGVESEGEVNVVNSSISFNYSGQFDTDVSGKSFEVRNDFKWDHIGVEETRLYEWEFSGLVVEGTLQLSLSYSGEQYFESRMNSFMHSYQQSLLNIIEYCCSAREKVVTPSDFTYSQLTMQQLESLSEAGDIEDIYPLSQMQEGLLFHHLLDADTDSYFEQATVFLEGTVDFEAVKRTMALLASRHVIFRTLIRHRDMKRPVQMVLKEKEVAIRFTDASDLNVSADEILSSYKIADRLEKFDFDQGALIRLHVIKTGPEKFALIWSHHHILMDGWCMGIILKEFKLIYDAYLSKHTPVLDEVYPYVNFINWLENRDKKPSLAYWSNYLDGFKLQTGIPQQQMTSGVKRFENRSFTIGRKESQQLYDFAKKYEVTVNHVFQLAWGLLLSKYNRSNDCLFGTVVSGRPAEVQGIENMVGLFINTVPVRIQIKPEELIADALIRIRTEARDRESHNYTFLQEIQACSLLKKNLFDHILVFENYPLGEKEGQDHSFSDHFKILKTEIFDQTHYDLAITIVPGADFCIKVNFNIHQLPSDMVEDVLRHFAFILGQLSVKNAQIPVGLIEILEESDRQHLLYEFNKSEGLTLSSGYVPDLFNKQVRLNGSGCAVEAEGLSMTYLELDELSNQVAHYLTTEKGIQPGHLVGVLLAREYCLLPVILGVLKSGAAFIPIDIHAPAERVVGMLTDAHAQLLIMRDDFGLTLPSELQVSDLNKDWEAITSSASEASGYVVKEDSLAYVIYTSGSTGQPKGVMISHRALADYVKWADAVYVNGATSVFPLYSSIGFDLTITSIFVPLISGNTIRLYDHEESALLINHVLLDHKATVLKLTPSHLKIIRANFTAESLSESRIRTLIVGGEELESGLTAEIHELFGGRVNIFNEYGPTEATVGCMLYQYDPADGYLSVPIGSPADHMQIYTLDEHLQPVPFGAPGEIYISGSALSEGYLNNALLTAEKFIPNPFVKGSRMYKTGDLAIRVEGNKLIYKGRIDQQVQLRGFRIELEEICYALQLFAGIKEAHVSLLEVGEDQYLVAYYVADERIDERTLRSHIAELLPDYMHPSYYVELHSFPLTSNGKLDVKLLPKPVVELEADHIAPTGAIEEQLAEIWSSVLGIDKALIGRNRSFFELGGHSLKAVNLINQISKEMGAGLRLKDVFNYPTIRGLGELPEFGTRSQYQGIGKAAKQPYYRLSSAQKRMYLLYQLDRESLAYNMPHLFRLEGAVDLVRLEDAFSRLISRHGILRTVFEQVGEEPVQSVLAPFVFKVSCFTAADQSELAAVSDLFIRPFDLEEGPLLRVGLVCLSAEEHVLMIDMHHIITDGISQEILIREFMALYQGADPALPELQYIDYAEWQYNRLQEHGQEADKAYWLNRFSAELPVLNLPLDEVRPLVKDHKGGSVQFMLTAAESQALKKLADEQGSTVFMVLLCCWNLLLFRLSGQRDIVVGSPAAGRNHAGLEQMAGMFVNTLALRTEIPVEQEIQVYLQQLSTAVLDDFAHQDYQYEELIGALHLERDTSRNPLFDVMFVLQNYEMNELQIPGLTLSPLASPHQLSKFDLLLSCTERSGCLCFDLDYASALFLPASIDRYIGYLRRIIDTLCRNPETIIGDLDILPAVESEQLLNGFNQTERAYPSDGNLISLFEAQVARNPEQRALRFGQEELSYGALNKLSGQVSAYLHRQCGVASGSLVGILLERDSILVPAIYGVLKSGCAYVPIDPHYPVSRMVSILEDSGLKAVLTRGSCIPESLKENPLFRDLFIDLDVVLDDILLEEALSIPVKGSDLAYVIYTSGSTGKPKGVMIEHHSVVNRLLWMQDRYGIGASDLLIQKTPISFDVSVWELFWWSVSGAGLYVPEPGVEKDASALLEVIGREGVTTIHFVPSMLGAFLQMLVQEESPEVALQGLRQVFTSGEALPSVQVSQFRDYIHRYTGSRLINLYGPTEATVDVSYYECDFSVPVPFTIPIGRPIDNTRFYILDPQGKVVPLGVSGELCIAGVGLARGYLGNAGLTDAKFRFSAGIKGERLYHSGDLARWSASGEVEFLGRIDHQVKLRGQRIELEEIGVHLSAHEQIGESVVLLLEQQGEQSLVAYYISSVELGTEELRSFLSGKLPSYMLPSYFIRMDVFPLTGNGKLDRKRLPAPELLTGSGSYVAASGAIEQQLLEIWSEVLKIEAGLISIDHSFFDLGGHSLRALSLINQIKNKLLIKVSLQELFTHNTIKSQAQVIAQKDKITRIQIPRVEQSNRYPASSAQERLYYQQLLHKEDLSYNISGIFELQFDADVNRLEVAFDQLTARHEVLRTSFFSSEDRLYQIVQESGFFKLETQEQNGQDTARLYQDFIRPFDPSENCFFRAKAITQNDKVILLMVDIHHMICDGISLNLLMKDFNNLCEGIITAEPEVRYIDYSVWQQDGGDELKKQKQYWTNVFSVPVVPLSFPDGSGHHQPDQDETGLHRLIINHDDYHQIKKMVAQYNTTEFVLLLSVYYILLSKITGYTDLIIGSDVSGRTDAGLTNTVGSFVNLLPLRVSVSADAEYGDFLKEVKSTVISAFDHQDFQFDQIVAIQKSLNPGYHQELIKVHFAFSNYIESQEEERNKKMKPIDIKRRLTTQYELKIDACEKDGTYQLDFIYKTSLHDQEFVEALADYYQNILKSIVKDNFITINNIELEAEVRSAFG</sequence>
<dbReference type="GO" id="GO:0043041">
    <property type="term" value="P:amino acid activation for nonribosomal peptide biosynthetic process"/>
    <property type="evidence" value="ECO:0007669"/>
    <property type="project" value="TreeGrafter"/>
</dbReference>
<dbReference type="KEGG" id="psty:BFS30_25190"/>
<evidence type="ECO:0000256" key="1">
    <source>
        <dbReference type="ARBA" id="ARBA00001957"/>
    </source>
</evidence>
<proteinExistence type="predicted"/>
<dbReference type="CDD" id="cd19531">
    <property type="entry name" value="LCL_NRPS-like"/>
    <property type="match status" value="2"/>
</dbReference>
<dbReference type="GO" id="GO:0005737">
    <property type="term" value="C:cytoplasm"/>
    <property type="evidence" value="ECO:0007669"/>
    <property type="project" value="TreeGrafter"/>
</dbReference>
<feature type="domain" description="Carrier" evidence="5">
    <location>
        <begin position="2017"/>
        <end position="2091"/>
    </location>
</feature>
<evidence type="ECO:0000313" key="6">
    <source>
        <dbReference type="EMBL" id="AOM80165.1"/>
    </source>
</evidence>
<dbReference type="Pfam" id="PF00501">
    <property type="entry name" value="AMP-binding"/>
    <property type="match status" value="4"/>
</dbReference>
<evidence type="ECO:0000256" key="2">
    <source>
        <dbReference type="ARBA" id="ARBA00022450"/>
    </source>
</evidence>
<dbReference type="Gene3D" id="3.40.50.980">
    <property type="match status" value="6"/>
</dbReference>
<dbReference type="InterPro" id="IPR006162">
    <property type="entry name" value="Ppantetheine_attach_site"/>
</dbReference>
<dbReference type="NCBIfam" id="NF003417">
    <property type="entry name" value="PRK04813.1"/>
    <property type="match status" value="4"/>
</dbReference>
<dbReference type="FunFam" id="1.10.1200.10:FF:000005">
    <property type="entry name" value="Nonribosomal peptide synthetase 1"/>
    <property type="match status" value="3"/>
</dbReference>
<accession>A0A1D7QNC8</accession>
<dbReference type="RefSeq" id="WP_069381827.1">
    <property type="nucleotide sequence ID" value="NZ_CP017141.1"/>
</dbReference>
<dbReference type="Proteomes" id="UP000094313">
    <property type="component" value="Chromosome"/>
</dbReference>
<dbReference type="FunFam" id="3.40.50.980:FF:000002">
    <property type="entry name" value="Enterobactin synthetase component F"/>
    <property type="match status" value="1"/>
</dbReference>
<dbReference type="Gene3D" id="3.40.50.12780">
    <property type="entry name" value="N-terminal domain of ligase-like"/>
    <property type="match status" value="1"/>
</dbReference>
<dbReference type="PANTHER" id="PTHR45527:SF1">
    <property type="entry name" value="FATTY ACID SYNTHASE"/>
    <property type="match status" value="1"/>
</dbReference>
<dbReference type="InterPro" id="IPR001242">
    <property type="entry name" value="Condensation_dom"/>
</dbReference>
<dbReference type="EMBL" id="CP017141">
    <property type="protein sequence ID" value="AOM80165.1"/>
    <property type="molecule type" value="Genomic_DNA"/>
</dbReference>
<dbReference type="InterPro" id="IPR036736">
    <property type="entry name" value="ACP-like_sf"/>
</dbReference>
<dbReference type="InterPro" id="IPR023213">
    <property type="entry name" value="CAT-like_dom_sf"/>
</dbReference>
<keyword evidence="7" id="KW-1185">Reference proteome</keyword>
<dbReference type="FunFam" id="3.40.50.980:FF:000001">
    <property type="entry name" value="Non-ribosomal peptide synthetase"/>
    <property type="match status" value="1"/>
</dbReference>
<dbReference type="Gene3D" id="2.30.38.10">
    <property type="entry name" value="Luciferase, Domain 3"/>
    <property type="match status" value="3"/>
</dbReference>
<dbReference type="SUPFAM" id="SSF47336">
    <property type="entry name" value="ACP-like"/>
    <property type="match status" value="4"/>
</dbReference>
<dbReference type="InterPro" id="IPR042099">
    <property type="entry name" value="ANL_N_sf"/>
</dbReference>
<dbReference type="InterPro" id="IPR020845">
    <property type="entry name" value="AMP-binding_CS"/>
</dbReference>
<dbReference type="NCBIfam" id="TIGR01733">
    <property type="entry name" value="AA-adenyl-dom"/>
    <property type="match status" value="4"/>
</dbReference>
<dbReference type="OrthoDB" id="4317020at2"/>
<dbReference type="PROSITE" id="PS00012">
    <property type="entry name" value="PHOSPHOPANTETHEINE"/>
    <property type="match status" value="3"/>
</dbReference>
<name>A0A1D7QNC8_9SPHI</name>
<dbReference type="Gene3D" id="3.30.300.30">
    <property type="match status" value="4"/>
</dbReference>
<dbReference type="InterPro" id="IPR010060">
    <property type="entry name" value="NRPS_synth"/>
</dbReference>
<reference evidence="6 7" key="1">
    <citation type="submission" date="2016-08" db="EMBL/GenBank/DDBJ databases">
        <authorList>
            <person name="Seilhamer J.J."/>
        </authorList>
    </citation>
    <scope>NUCLEOTIDE SEQUENCE [LARGE SCALE GENOMIC DNA]</scope>
    <source>
        <strain evidence="6 7">DX4</strain>
    </source>
</reference>
<keyword evidence="2" id="KW-0596">Phosphopantetheine</keyword>
<dbReference type="SUPFAM" id="SSF56801">
    <property type="entry name" value="Acetyl-CoA synthetase-like"/>
    <property type="match status" value="4"/>
</dbReference>
<dbReference type="PANTHER" id="PTHR45527">
    <property type="entry name" value="NONRIBOSOMAL PEPTIDE SYNTHETASE"/>
    <property type="match status" value="1"/>
</dbReference>
<comment type="cofactor">
    <cofactor evidence="1">
        <name>pantetheine 4'-phosphate</name>
        <dbReference type="ChEBI" id="CHEBI:47942"/>
    </cofactor>
</comment>
<dbReference type="Pfam" id="PF13193">
    <property type="entry name" value="AMP-binding_C"/>
    <property type="match status" value="1"/>
</dbReference>
<dbReference type="Gene3D" id="3.30.559.10">
    <property type="entry name" value="Chloramphenicol acetyltransferase-like domain"/>
    <property type="match status" value="6"/>
</dbReference>
<protein>
    <recommendedName>
        <fullName evidence="5">Carrier domain-containing protein</fullName>
    </recommendedName>
</protein>
<dbReference type="GO" id="GO:0044550">
    <property type="term" value="P:secondary metabolite biosynthetic process"/>
    <property type="evidence" value="ECO:0007669"/>
    <property type="project" value="TreeGrafter"/>
</dbReference>
<evidence type="ECO:0000256" key="4">
    <source>
        <dbReference type="ARBA" id="ARBA00022737"/>
    </source>
</evidence>
<dbReference type="CDD" id="cd19543">
    <property type="entry name" value="DCL_NRPS"/>
    <property type="match status" value="1"/>
</dbReference>
<feature type="domain" description="Carrier" evidence="5">
    <location>
        <begin position="3520"/>
        <end position="3597"/>
    </location>
</feature>
<dbReference type="PROSITE" id="PS50075">
    <property type="entry name" value="CARRIER"/>
    <property type="match status" value="4"/>
</dbReference>
<dbReference type="Gene3D" id="3.30.559.30">
    <property type="entry name" value="Nonribosomal peptide synthetase, condensation domain"/>
    <property type="match status" value="6"/>
</dbReference>
<dbReference type="InterPro" id="IPR025110">
    <property type="entry name" value="AMP-bd_C"/>
</dbReference>
<keyword evidence="3" id="KW-0597">Phosphoprotein</keyword>
<dbReference type="InterPro" id="IPR000873">
    <property type="entry name" value="AMP-dep_synth/lig_dom"/>
</dbReference>
<evidence type="ECO:0000256" key="3">
    <source>
        <dbReference type="ARBA" id="ARBA00022553"/>
    </source>
</evidence>
<dbReference type="CDD" id="cd05930">
    <property type="entry name" value="A_NRPS"/>
    <property type="match status" value="3"/>
</dbReference>
<feature type="domain" description="Carrier" evidence="5">
    <location>
        <begin position="975"/>
        <end position="1052"/>
    </location>
</feature>
<dbReference type="Pfam" id="PF00668">
    <property type="entry name" value="Condensation"/>
    <property type="match status" value="6"/>
</dbReference>
<organism evidence="6 7">
    <name type="scientific">Pedobacter steynii</name>
    <dbReference type="NCBI Taxonomy" id="430522"/>
    <lineage>
        <taxon>Bacteria</taxon>
        <taxon>Pseudomonadati</taxon>
        <taxon>Bacteroidota</taxon>
        <taxon>Sphingobacteriia</taxon>
        <taxon>Sphingobacteriales</taxon>
        <taxon>Sphingobacteriaceae</taxon>
        <taxon>Pedobacter</taxon>
    </lineage>
</organism>
<dbReference type="PROSITE" id="PS00455">
    <property type="entry name" value="AMP_BINDING"/>
    <property type="match status" value="4"/>
</dbReference>
<dbReference type="InterPro" id="IPR045851">
    <property type="entry name" value="AMP-bd_C_sf"/>
</dbReference>
<dbReference type="InterPro" id="IPR010071">
    <property type="entry name" value="AA_adenyl_dom"/>
</dbReference>
<dbReference type="InterPro" id="IPR020806">
    <property type="entry name" value="PKS_PP-bd"/>
</dbReference>
<dbReference type="SMART" id="SM00823">
    <property type="entry name" value="PKS_PP"/>
    <property type="match status" value="3"/>
</dbReference>
<evidence type="ECO:0000259" key="5">
    <source>
        <dbReference type="PROSITE" id="PS50075"/>
    </source>
</evidence>
<dbReference type="SUPFAM" id="SSF52777">
    <property type="entry name" value="CoA-dependent acyltransferases"/>
    <property type="match status" value="12"/>
</dbReference>
<dbReference type="SMART" id="SM01294">
    <property type="entry name" value="PKS_PP_betabranch"/>
    <property type="match status" value="1"/>
</dbReference>